<dbReference type="PANTHER" id="PTHR44591:SF3">
    <property type="entry name" value="RESPONSE REGULATORY DOMAIN-CONTAINING PROTEIN"/>
    <property type="match status" value="1"/>
</dbReference>
<keyword evidence="1 2" id="KW-0597">Phosphoprotein</keyword>
<dbReference type="RefSeq" id="WP_107569065.1">
    <property type="nucleotide sequence ID" value="NZ_PYYB01000001.1"/>
</dbReference>
<evidence type="ECO:0000313" key="4">
    <source>
        <dbReference type="EMBL" id="PTL60420.1"/>
    </source>
</evidence>
<name>A0A2T4UMG0_9ACTN</name>
<dbReference type="InterPro" id="IPR050595">
    <property type="entry name" value="Bact_response_regulator"/>
</dbReference>
<feature type="modified residue" description="4-aspartylphosphate" evidence="2">
    <location>
        <position position="52"/>
    </location>
</feature>
<dbReference type="SUPFAM" id="SSF52172">
    <property type="entry name" value="CheY-like"/>
    <property type="match status" value="1"/>
</dbReference>
<evidence type="ECO:0000313" key="5">
    <source>
        <dbReference type="Proteomes" id="UP000240739"/>
    </source>
</evidence>
<proteinExistence type="predicted"/>
<keyword evidence="5" id="KW-1185">Reference proteome</keyword>
<dbReference type="OrthoDB" id="3197131at2"/>
<organism evidence="4 5">
    <name type="scientific">Paraconexibacter algicola</name>
    <dbReference type="NCBI Taxonomy" id="2133960"/>
    <lineage>
        <taxon>Bacteria</taxon>
        <taxon>Bacillati</taxon>
        <taxon>Actinomycetota</taxon>
        <taxon>Thermoleophilia</taxon>
        <taxon>Solirubrobacterales</taxon>
        <taxon>Paraconexibacteraceae</taxon>
        <taxon>Paraconexibacter</taxon>
    </lineage>
</organism>
<dbReference type="Pfam" id="PF00072">
    <property type="entry name" value="Response_reg"/>
    <property type="match status" value="1"/>
</dbReference>
<dbReference type="GO" id="GO:0000160">
    <property type="term" value="P:phosphorelay signal transduction system"/>
    <property type="evidence" value="ECO:0007669"/>
    <property type="project" value="InterPro"/>
</dbReference>
<dbReference type="PANTHER" id="PTHR44591">
    <property type="entry name" value="STRESS RESPONSE REGULATOR PROTEIN 1"/>
    <property type="match status" value="1"/>
</dbReference>
<comment type="caution">
    <text evidence="4">The sequence shown here is derived from an EMBL/GenBank/DDBJ whole genome shotgun (WGS) entry which is preliminary data.</text>
</comment>
<dbReference type="Gene3D" id="3.40.50.2300">
    <property type="match status" value="1"/>
</dbReference>
<protein>
    <submittedName>
        <fullName evidence="4">Response regulator</fullName>
    </submittedName>
</protein>
<dbReference type="InterPro" id="IPR001789">
    <property type="entry name" value="Sig_transdc_resp-reg_receiver"/>
</dbReference>
<dbReference type="PROSITE" id="PS50110">
    <property type="entry name" value="RESPONSE_REGULATORY"/>
    <property type="match status" value="1"/>
</dbReference>
<feature type="domain" description="Response regulatory" evidence="3">
    <location>
        <begin position="3"/>
        <end position="119"/>
    </location>
</feature>
<evidence type="ECO:0000256" key="1">
    <source>
        <dbReference type="ARBA" id="ARBA00022553"/>
    </source>
</evidence>
<accession>A0A2T4UMG0</accession>
<dbReference type="SMART" id="SM00448">
    <property type="entry name" value="REC"/>
    <property type="match status" value="1"/>
</dbReference>
<dbReference type="EMBL" id="PYYB01000001">
    <property type="protein sequence ID" value="PTL60420.1"/>
    <property type="molecule type" value="Genomic_DNA"/>
</dbReference>
<evidence type="ECO:0000259" key="3">
    <source>
        <dbReference type="PROSITE" id="PS50110"/>
    </source>
</evidence>
<gene>
    <name evidence="4" type="ORF">C7Y72_12600</name>
</gene>
<dbReference type="Proteomes" id="UP000240739">
    <property type="component" value="Unassembled WGS sequence"/>
</dbReference>
<dbReference type="InterPro" id="IPR011006">
    <property type="entry name" value="CheY-like_superfamily"/>
</dbReference>
<dbReference type="AlphaFoldDB" id="A0A2T4UMG0"/>
<evidence type="ECO:0000256" key="2">
    <source>
        <dbReference type="PROSITE-ProRule" id="PRU00169"/>
    </source>
</evidence>
<reference evidence="4 5" key="1">
    <citation type="submission" date="2018-03" db="EMBL/GenBank/DDBJ databases">
        <title>Aquarubrobacter algicola gen. nov., sp. nov., a novel actinobacterium isolated from shallow eutrophic lake during the end of cyanobacterial harmful algal blooms.</title>
        <authorList>
            <person name="Chun S.J."/>
        </authorList>
    </citation>
    <scope>NUCLEOTIDE SEQUENCE [LARGE SCALE GENOMIC DNA]</scope>
    <source>
        <strain evidence="4 5">Seoho-28</strain>
    </source>
</reference>
<sequence length="121" mass="13194">MSLVLVADDDRDIVLLVQIALERAGHEVVVAHDGEAAWEVVRDRTPDIAVLDVMMPRLDGLALTRRLRAHPPTATLPVLVVSAAVQDRDLRAAREAGADGHVRKPFSPKSLVAQVDALLRR</sequence>